<protein>
    <submittedName>
        <fullName evidence="1">Uncharacterized protein</fullName>
    </submittedName>
</protein>
<comment type="caution">
    <text evidence="1">The sequence shown here is derived from an EMBL/GenBank/DDBJ whole genome shotgun (WGS) entry which is preliminary data.</text>
</comment>
<reference evidence="1" key="1">
    <citation type="journal article" date="2014" name="Front. Microbiol.">
        <title>High frequency of phylogenetically diverse reductive dehalogenase-homologous genes in deep subseafloor sedimentary metagenomes.</title>
        <authorList>
            <person name="Kawai M."/>
            <person name="Futagami T."/>
            <person name="Toyoda A."/>
            <person name="Takaki Y."/>
            <person name="Nishi S."/>
            <person name="Hori S."/>
            <person name="Arai W."/>
            <person name="Tsubouchi T."/>
            <person name="Morono Y."/>
            <person name="Uchiyama I."/>
            <person name="Ito T."/>
            <person name="Fujiyama A."/>
            <person name="Inagaki F."/>
            <person name="Takami H."/>
        </authorList>
    </citation>
    <scope>NUCLEOTIDE SEQUENCE</scope>
    <source>
        <strain evidence="1">Expedition CK06-06</strain>
    </source>
</reference>
<proteinExistence type="predicted"/>
<dbReference type="AlphaFoldDB" id="X1UA59"/>
<name>X1UA59_9ZZZZ</name>
<sequence>MKRLYLIVAAVLFVSMVGAAQAEQKCYLFSVTTQSFLG</sequence>
<organism evidence="1">
    <name type="scientific">marine sediment metagenome</name>
    <dbReference type="NCBI Taxonomy" id="412755"/>
    <lineage>
        <taxon>unclassified sequences</taxon>
        <taxon>metagenomes</taxon>
        <taxon>ecological metagenomes</taxon>
    </lineage>
</organism>
<feature type="non-terminal residue" evidence="1">
    <location>
        <position position="38"/>
    </location>
</feature>
<gene>
    <name evidence="1" type="ORF">S12H4_33223</name>
</gene>
<accession>X1UA59</accession>
<dbReference type="EMBL" id="BARW01019563">
    <property type="protein sequence ID" value="GAI96750.1"/>
    <property type="molecule type" value="Genomic_DNA"/>
</dbReference>
<evidence type="ECO:0000313" key="1">
    <source>
        <dbReference type="EMBL" id="GAI96750.1"/>
    </source>
</evidence>